<sequence>MNLNDDQKRREIEVKVYSFYQKKIKHQVDVVHSLSQEVREILGHLNGLCQVQRFNQPSLEKQQTVLKTLVGIREHLFTISDQCRQLQTEEQSRYTEEEELGWTREKKRQKHG</sequence>
<feature type="region of interest" description="Disordered" evidence="1">
    <location>
        <begin position="88"/>
        <end position="112"/>
    </location>
</feature>
<accession>A0A9X0A5V5</accession>
<comment type="caution">
    <text evidence="2">The sequence shown here is derived from an EMBL/GenBank/DDBJ whole genome shotgun (WGS) entry which is preliminary data.</text>
</comment>
<keyword evidence="3" id="KW-1185">Reference proteome</keyword>
<evidence type="ECO:0000256" key="1">
    <source>
        <dbReference type="SAM" id="MobiDB-lite"/>
    </source>
</evidence>
<reference evidence="2" key="1">
    <citation type="submission" date="2023-01" db="EMBL/GenBank/DDBJ databases">
        <title>Genome assembly of the deep-sea coral Lophelia pertusa.</title>
        <authorList>
            <person name="Herrera S."/>
            <person name="Cordes E."/>
        </authorList>
    </citation>
    <scope>NUCLEOTIDE SEQUENCE</scope>
    <source>
        <strain evidence="2">USNM1676648</strain>
        <tissue evidence="2">Polyp</tissue>
    </source>
</reference>
<proteinExistence type="predicted"/>
<dbReference type="EMBL" id="MU825397">
    <property type="protein sequence ID" value="KAJ7394011.1"/>
    <property type="molecule type" value="Genomic_DNA"/>
</dbReference>
<name>A0A9X0A5V5_9CNID</name>
<dbReference type="AlphaFoldDB" id="A0A9X0A5V5"/>
<organism evidence="2 3">
    <name type="scientific">Desmophyllum pertusum</name>
    <dbReference type="NCBI Taxonomy" id="174260"/>
    <lineage>
        <taxon>Eukaryota</taxon>
        <taxon>Metazoa</taxon>
        <taxon>Cnidaria</taxon>
        <taxon>Anthozoa</taxon>
        <taxon>Hexacorallia</taxon>
        <taxon>Scleractinia</taxon>
        <taxon>Caryophylliina</taxon>
        <taxon>Caryophylliidae</taxon>
        <taxon>Desmophyllum</taxon>
    </lineage>
</organism>
<protein>
    <submittedName>
        <fullName evidence="2">Uncharacterized protein</fullName>
    </submittedName>
</protein>
<evidence type="ECO:0000313" key="2">
    <source>
        <dbReference type="EMBL" id="KAJ7394011.1"/>
    </source>
</evidence>
<dbReference type="Proteomes" id="UP001163046">
    <property type="component" value="Unassembled WGS sequence"/>
</dbReference>
<gene>
    <name evidence="2" type="ORF">OS493_003683</name>
</gene>
<evidence type="ECO:0000313" key="3">
    <source>
        <dbReference type="Proteomes" id="UP001163046"/>
    </source>
</evidence>